<evidence type="ECO:0000256" key="3">
    <source>
        <dbReference type="ARBA" id="ARBA00022714"/>
    </source>
</evidence>
<dbReference type="InterPro" id="IPR017941">
    <property type="entry name" value="Rieske_2Fe-2S"/>
</dbReference>
<dbReference type="Proteomes" id="UP000253090">
    <property type="component" value="Unassembled WGS sequence"/>
</dbReference>
<evidence type="ECO:0000256" key="5">
    <source>
        <dbReference type="ARBA" id="ARBA00022982"/>
    </source>
</evidence>
<evidence type="ECO:0000256" key="2">
    <source>
        <dbReference type="ARBA" id="ARBA00022448"/>
    </source>
</evidence>
<evidence type="ECO:0000256" key="4">
    <source>
        <dbReference type="ARBA" id="ARBA00022723"/>
    </source>
</evidence>
<dbReference type="OrthoDB" id="9767869at2"/>
<dbReference type="EMBL" id="QPJW01000001">
    <property type="protein sequence ID" value="RCX23286.1"/>
    <property type="molecule type" value="Genomic_DNA"/>
</dbReference>
<keyword evidence="15" id="KW-0812">Transmembrane</keyword>
<keyword evidence="4" id="KW-0479">Metal-binding</keyword>
<evidence type="ECO:0000313" key="18">
    <source>
        <dbReference type="Proteomes" id="UP000253090"/>
    </source>
</evidence>
<evidence type="ECO:0000256" key="14">
    <source>
        <dbReference type="ARBA" id="ARBA00076330"/>
    </source>
</evidence>
<dbReference type="InterPro" id="IPR014349">
    <property type="entry name" value="Rieske_Fe-S_prot"/>
</dbReference>
<dbReference type="PANTHER" id="PTHR10134">
    <property type="entry name" value="CYTOCHROME B-C1 COMPLEX SUBUNIT RIESKE, MITOCHONDRIAL"/>
    <property type="match status" value="1"/>
</dbReference>
<comment type="similarity">
    <text evidence="1">Belongs to the Rieske iron-sulfur protein family.</text>
</comment>
<accession>A0A369BRR4</accession>
<keyword evidence="15" id="KW-1133">Transmembrane helix</keyword>
<comment type="caution">
    <text evidence="17">The sequence shown here is derived from an EMBL/GenBank/DDBJ whole genome shotgun (WGS) entry which is preliminary data.</text>
</comment>
<name>A0A369BRR4_9BACL</name>
<dbReference type="Pfam" id="PF00355">
    <property type="entry name" value="Rieske"/>
    <property type="match status" value="1"/>
</dbReference>
<reference evidence="17 18" key="1">
    <citation type="submission" date="2018-07" db="EMBL/GenBank/DDBJ databases">
        <title>Genomic Encyclopedia of Type Strains, Phase III (KMG-III): the genomes of soil and plant-associated and newly described type strains.</title>
        <authorList>
            <person name="Whitman W."/>
        </authorList>
    </citation>
    <scope>NUCLEOTIDE SEQUENCE [LARGE SCALE GENOMIC DNA]</scope>
    <source>
        <strain evidence="17 18">CECT 8333</strain>
    </source>
</reference>
<evidence type="ECO:0000256" key="15">
    <source>
        <dbReference type="SAM" id="Phobius"/>
    </source>
</evidence>
<keyword evidence="7" id="KW-0408">Iron</keyword>
<keyword evidence="6" id="KW-0560">Oxidoreductase</keyword>
<evidence type="ECO:0000259" key="16">
    <source>
        <dbReference type="PROSITE" id="PS51296"/>
    </source>
</evidence>
<dbReference type="AlphaFoldDB" id="A0A369BRR4"/>
<gene>
    <name evidence="17" type="ORF">DFP94_101883</name>
</gene>
<keyword evidence="18" id="KW-1185">Reference proteome</keyword>
<keyword evidence="2" id="KW-0813">Transport</keyword>
<dbReference type="GO" id="GO:0004497">
    <property type="term" value="F:monooxygenase activity"/>
    <property type="evidence" value="ECO:0007669"/>
    <property type="project" value="UniProtKB-ARBA"/>
</dbReference>
<dbReference type="FunFam" id="2.102.10.10:FF:000006">
    <property type="entry name" value="Menaquinol-cytochrome c reductase, iron-sulfur subunit"/>
    <property type="match status" value="1"/>
</dbReference>
<protein>
    <recommendedName>
        <fullName evidence="12">Menaquinol:cytochrome c reductase iron-sulfur subunit</fullName>
    </recommendedName>
    <alternativeName>
        <fullName evidence="14">Cytochrome bc complex, iron-sulfur subunit</fullName>
    </alternativeName>
    <alternativeName>
        <fullName evidence="13">Rieske iron-sulfur protein QcrA</fullName>
    </alternativeName>
</protein>
<evidence type="ECO:0000256" key="6">
    <source>
        <dbReference type="ARBA" id="ARBA00023002"/>
    </source>
</evidence>
<comment type="function">
    <text evidence="10">Component of the menaquinol:cytochrome c reductase complex. The Rieske protein is a high potential 2Fe-2S protein.</text>
</comment>
<dbReference type="GO" id="GO:0046872">
    <property type="term" value="F:metal ion binding"/>
    <property type="evidence" value="ECO:0007669"/>
    <property type="project" value="UniProtKB-KW"/>
</dbReference>
<evidence type="ECO:0000313" key="17">
    <source>
        <dbReference type="EMBL" id="RCX23286.1"/>
    </source>
</evidence>
<feature type="transmembrane region" description="Helical" evidence="15">
    <location>
        <begin position="25"/>
        <end position="46"/>
    </location>
</feature>
<keyword evidence="3" id="KW-0001">2Fe-2S</keyword>
<dbReference type="Gene3D" id="1.20.5.700">
    <property type="entry name" value="Single helix bin"/>
    <property type="match status" value="1"/>
</dbReference>
<keyword evidence="8" id="KW-0411">Iron-sulfur</keyword>
<evidence type="ECO:0000256" key="7">
    <source>
        <dbReference type="ARBA" id="ARBA00023004"/>
    </source>
</evidence>
<organism evidence="17 18">
    <name type="scientific">Fontibacillus phaseoli</name>
    <dbReference type="NCBI Taxonomy" id="1416533"/>
    <lineage>
        <taxon>Bacteria</taxon>
        <taxon>Bacillati</taxon>
        <taxon>Bacillota</taxon>
        <taxon>Bacilli</taxon>
        <taxon>Bacillales</taxon>
        <taxon>Paenibacillaceae</taxon>
        <taxon>Fontibacillus</taxon>
    </lineage>
</organism>
<proteinExistence type="inferred from homology"/>
<evidence type="ECO:0000256" key="8">
    <source>
        <dbReference type="ARBA" id="ARBA00023014"/>
    </source>
</evidence>
<dbReference type="PROSITE" id="PS51318">
    <property type="entry name" value="TAT"/>
    <property type="match status" value="1"/>
</dbReference>
<keyword evidence="5" id="KW-0249">Electron transport</keyword>
<evidence type="ECO:0000256" key="13">
    <source>
        <dbReference type="ARBA" id="ARBA00075320"/>
    </source>
</evidence>
<dbReference type="GO" id="GO:0051537">
    <property type="term" value="F:2 iron, 2 sulfur cluster binding"/>
    <property type="evidence" value="ECO:0007669"/>
    <property type="project" value="UniProtKB-KW"/>
</dbReference>
<dbReference type="InterPro" id="IPR006311">
    <property type="entry name" value="TAT_signal"/>
</dbReference>
<dbReference type="GO" id="GO:0016705">
    <property type="term" value="F:oxidoreductase activity, acting on paired donors, with incorporation or reduction of molecular oxygen"/>
    <property type="evidence" value="ECO:0007669"/>
    <property type="project" value="UniProtKB-ARBA"/>
</dbReference>
<dbReference type="Gene3D" id="2.102.10.10">
    <property type="entry name" value="Rieske [2Fe-2S] iron-sulphur domain"/>
    <property type="match status" value="1"/>
</dbReference>
<dbReference type="InterPro" id="IPR036922">
    <property type="entry name" value="Rieske_2Fe-2S_sf"/>
</dbReference>
<evidence type="ECO:0000256" key="1">
    <source>
        <dbReference type="ARBA" id="ARBA00010651"/>
    </source>
</evidence>
<dbReference type="RefSeq" id="WP_114495185.1">
    <property type="nucleotide sequence ID" value="NZ_QPJW01000001.1"/>
</dbReference>
<evidence type="ECO:0000256" key="10">
    <source>
        <dbReference type="ARBA" id="ARBA00055683"/>
    </source>
</evidence>
<comment type="subunit">
    <text evidence="11">The main subunits of the menaquinol:cytochrome c complex are a Rieske-type iron-sulfur protein (QcrA), a cytochrome b (QcrB) and a cytochrome c (QcrC).</text>
</comment>
<evidence type="ECO:0000256" key="12">
    <source>
        <dbReference type="ARBA" id="ARBA00067741"/>
    </source>
</evidence>
<keyword evidence="15" id="KW-0472">Membrane</keyword>
<sequence>MSNQHEEHEASHKTPVRKEMSRRQFLTYTLGGATAFMAAGVTLPMVRFAVDPILQKKGEGAFVKVVEISKITSEPQEFTFELKQQDGWYLSTANLTAWVRKDESGKIYALSPICKHLGCTIGWNNDKNYPDEYHCPCHGAHYTKEGKQLAVASKPLDEYKVMLKDDWVYLGEIIPNTIVK</sequence>
<keyword evidence="9" id="KW-1015">Disulfide bond</keyword>
<dbReference type="SUPFAM" id="SSF50022">
    <property type="entry name" value="ISP domain"/>
    <property type="match status" value="1"/>
</dbReference>
<feature type="domain" description="Rieske" evidence="16">
    <location>
        <begin position="101"/>
        <end position="170"/>
    </location>
</feature>
<evidence type="ECO:0000256" key="9">
    <source>
        <dbReference type="ARBA" id="ARBA00023157"/>
    </source>
</evidence>
<dbReference type="CDD" id="cd03467">
    <property type="entry name" value="Rieske"/>
    <property type="match status" value="1"/>
</dbReference>
<evidence type="ECO:0000256" key="11">
    <source>
        <dbReference type="ARBA" id="ARBA00064458"/>
    </source>
</evidence>
<dbReference type="PROSITE" id="PS51296">
    <property type="entry name" value="RIESKE"/>
    <property type="match status" value="1"/>
</dbReference>